<dbReference type="RefSeq" id="WP_311560122.1">
    <property type="nucleotide sequence ID" value="NZ_JAVREJ010000037.1"/>
</dbReference>
<dbReference type="SMART" id="SM00477">
    <property type="entry name" value="NUC"/>
    <property type="match status" value="1"/>
</dbReference>
<dbReference type="InterPro" id="IPR009003">
    <property type="entry name" value="Peptidase_S1_PA"/>
</dbReference>
<protein>
    <submittedName>
        <fullName evidence="3">DNA/RNA non-specific endonuclease</fullName>
    </submittedName>
</protein>
<sequence>MPANQADVKDFLRRISRPDALEAAAAGESYSVEEGVDLSVSPVGRTVASAVAKTVADQPLLPIEQFFLEAIVIPGERPAIDVIGGDYHVVHSAWLHFNQDPIRQQVLRAISATGRVDLVGRPGLPFGGTAWVAGPGLLMTNRHVAELFASGLGRHRLQFQSGRGAKLDLKAERGGGAPTLLDVRGVVMIHPYWDMALLEVDGLPAAATPLSLSVRDPGDLSGLDVAVIGYPAFDPRNDAMVQNEVFGGIYNVKRLQPGRIGERDSLTSFGKTVSALTHDSSTLGGNSGSLVLDVQSGEVVALHFAGRYLKANYGVPAAELARDGRVVDAGVQFAGPTGSDPTPWDRYWTDTESPAAVVSSGDEPADARALTWTIPLEIQVRVGRDGGPSLQVAAPTPAAAVGTEAMVEPVHDGDLGSRSGYDDNFLGVEVPLPTPTDESLCAPVEGGGHVLHYHHFSIAMHHRRRLALFTASNIDMDAAVRQPEAGRDYTRRGLSGLGPNEQEKWFADPRIQPEHQLPDVFFNKDRQAFDKGHLVRREDVAWGKTYESLRAANGDTYHTTNCSPQVAGYNRSTSGDDNWGDLENEVVRQARTEKLSLFAGPVLAQDDPSFLGVDSAGAVAVQIPRAFWKVIVARTGAGLQGFGFLLQQDLSNVDFEFVVGDRWRRVMRPVADIETMLQVRFPQAVHDADQFDTPSGATLRASSGIDGPPAPQAPTTAFTGSETLDSLAANAHDSVRAALQGGRGLRHYLATIDKLTPEERTTIVEQATVVLEGYYSHLSLKKAMYGTDPIQRLRLLRRRLGRYESEISFHNELTDIFTGLRDLHTNYLLPDYFANSAAFLPFQIGYCKGASCYVVTKTMPGLPDPNFKPGVKINYWNAVPIDRAVEMAANYHAGSNPAARHARGVDGLTQRALVISAPPDDEWVIVGYTDENGTEREFRADWSVVDVPRSEDESTPSPEAAEAFGLDLEGDVRRRVNALLFAPQKVAEEQRIRSVRESQAATGQEESVEAATAIASAAAVEGLQTTLPTIFEVRTFDHLGKKIGYLRIRTFFVQRDEPFVNEIVRLLEHPELPTEGMVLDVRGNGGGLIWAGERLLQLFTDQHIEPTRAQFAVTPLTVELSKTDPRLAPWRPSLERAVETGAAFSAAFPITPPTRCNDIGRRYPGKVVLITDARCYSTTDMFAAGFQDHEIGKILGVDDNTGAGGANVWPMELLRNRLPDNAALRPLPRGADMRIAIRRTLRVGLQAGTEIEDLGVEPLVVHDLTLRDLLEKPRDADLLAAAAELLPKDG</sequence>
<dbReference type="SUPFAM" id="SSF50494">
    <property type="entry name" value="Trypsin-like serine proteases"/>
    <property type="match status" value="1"/>
</dbReference>
<evidence type="ECO:0000313" key="4">
    <source>
        <dbReference type="Proteomes" id="UP001183202"/>
    </source>
</evidence>
<dbReference type="Pfam" id="PF01223">
    <property type="entry name" value="Endonuclease_NS"/>
    <property type="match status" value="1"/>
</dbReference>
<dbReference type="Gene3D" id="3.90.226.10">
    <property type="entry name" value="2-enoyl-CoA Hydratase, Chain A, domain 1"/>
    <property type="match status" value="1"/>
</dbReference>
<keyword evidence="3" id="KW-0540">Nuclease</keyword>
<keyword evidence="3" id="KW-0378">Hydrolase</keyword>
<accession>A0ABU2NK69</accession>
<keyword evidence="4" id="KW-1185">Reference proteome</keyword>
<dbReference type="Proteomes" id="UP001183202">
    <property type="component" value="Unassembled WGS sequence"/>
</dbReference>
<proteinExistence type="predicted"/>
<dbReference type="InterPro" id="IPR005151">
    <property type="entry name" value="Tail-specific_protease"/>
</dbReference>
<keyword evidence="3" id="KW-0255">Endonuclease</keyword>
<reference evidence="4" key="1">
    <citation type="submission" date="2023-07" db="EMBL/GenBank/DDBJ databases">
        <title>30 novel species of actinomycetes from the DSMZ collection.</title>
        <authorList>
            <person name="Nouioui I."/>
        </authorList>
    </citation>
    <scope>NUCLEOTIDE SEQUENCE [LARGE SCALE GENOMIC DNA]</scope>
    <source>
        <strain evidence="4">DSM 45834</strain>
    </source>
</reference>
<dbReference type="SUPFAM" id="SSF54060">
    <property type="entry name" value="His-Me finger endonucleases"/>
    <property type="match status" value="1"/>
</dbReference>
<dbReference type="PANTHER" id="PTHR32060:SF22">
    <property type="entry name" value="CARBOXYL-TERMINAL-PROCESSING PEPTIDASE 3, CHLOROPLASTIC"/>
    <property type="match status" value="1"/>
</dbReference>
<dbReference type="SUPFAM" id="SSF52096">
    <property type="entry name" value="ClpP/crotonase"/>
    <property type="match status" value="1"/>
</dbReference>
<dbReference type="EMBL" id="JAVREJ010000037">
    <property type="protein sequence ID" value="MDT0353609.1"/>
    <property type="molecule type" value="Genomic_DNA"/>
</dbReference>
<evidence type="ECO:0000259" key="2">
    <source>
        <dbReference type="SMART" id="SM00892"/>
    </source>
</evidence>
<feature type="domain" description="DNA/RNA non-specific endonuclease/pyrophosphatase/phosphodiesterase" evidence="2">
    <location>
        <begin position="452"/>
        <end position="688"/>
    </location>
</feature>
<dbReference type="Pfam" id="PF13365">
    <property type="entry name" value="Trypsin_2"/>
    <property type="match status" value="1"/>
</dbReference>
<dbReference type="InterPro" id="IPR029045">
    <property type="entry name" value="ClpP/crotonase-like_dom_sf"/>
</dbReference>
<dbReference type="Gene3D" id="3.40.570.10">
    <property type="entry name" value="Extracellular Endonuclease, subunit A"/>
    <property type="match status" value="1"/>
</dbReference>
<dbReference type="InterPro" id="IPR043504">
    <property type="entry name" value="Peptidase_S1_PA_chymotrypsin"/>
</dbReference>
<dbReference type="Pfam" id="PF03572">
    <property type="entry name" value="Peptidase_S41"/>
    <property type="match status" value="1"/>
</dbReference>
<dbReference type="InterPro" id="IPR044925">
    <property type="entry name" value="His-Me_finger_sf"/>
</dbReference>
<dbReference type="InterPro" id="IPR044929">
    <property type="entry name" value="DNA/RNA_non-sp_Endonuclease_sf"/>
</dbReference>
<evidence type="ECO:0000259" key="1">
    <source>
        <dbReference type="SMART" id="SM00477"/>
    </source>
</evidence>
<dbReference type="Gene3D" id="2.40.10.10">
    <property type="entry name" value="Trypsin-like serine proteases"/>
    <property type="match status" value="1"/>
</dbReference>
<dbReference type="SMART" id="SM00892">
    <property type="entry name" value="Endonuclease_NS"/>
    <property type="match status" value="1"/>
</dbReference>
<evidence type="ECO:0000313" key="3">
    <source>
        <dbReference type="EMBL" id="MDT0353609.1"/>
    </source>
</evidence>
<dbReference type="InterPro" id="IPR001604">
    <property type="entry name" value="Endo_G_ENPP1-like_dom"/>
</dbReference>
<dbReference type="PANTHER" id="PTHR32060">
    <property type="entry name" value="TAIL-SPECIFIC PROTEASE"/>
    <property type="match status" value="1"/>
</dbReference>
<dbReference type="GO" id="GO:0004519">
    <property type="term" value="F:endonuclease activity"/>
    <property type="evidence" value="ECO:0007669"/>
    <property type="project" value="UniProtKB-KW"/>
</dbReference>
<organism evidence="3 4">
    <name type="scientific">Pseudonocardia charpentierae</name>
    <dbReference type="NCBI Taxonomy" id="3075545"/>
    <lineage>
        <taxon>Bacteria</taxon>
        <taxon>Bacillati</taxon>
        <taxon>Actinomycetota</taxon>
        <taxon>Actinomycetes</taxon>
        <taxon>Pseudonocardiales</taxon>
        <taxon>Pseudonocardiaceae</taxon>
        <taxon>Pseudonocardia</taxon>
    </lineage>
</organism>
<gene>
    <name evidence="3" type="ORF">RM445_29370</name>
</gene>
<comment type="caution">
    <text evidence="3">The sequence shown here is derived from an EMBL/GenBank/DDBJ whole genome shotgun (WGS) entry which is preliminary data.</text>
</comment>
<name>A0ABU2NK69_9PSEU</name>
<dbReference type="InterPro" id="IPR020821">
    <property type="entry name" value="ENPP1-3/EXOG-like_nuc-like"/>
</dbReference>
<feature type="domain" description="ENPP1-3/EXOG-like endonuclease/phosphodiesterase" evidence="1">
    <location>
        <begin position="453"/>
        <end position="688"/>
    </location>
</feature>